<dbReference type="RefSeq" id="WP_209687673.1">
    <property type="nucleotide sequence ID" value="NZ_JAGGLU010000022.1"/>
</dbReference>
<keyword evidence="2" id="KW-0597">Phosphoprotein</keyword>
<feature type="modified residue" description="Phosphocysteine; by EIIA" evidence="7">
    <location>
        <position position="10"/>
    </location>
</feature>
<keyword evidence="3" id="KW-0762">Sugar transport</keyword>
<comment type="caution">
    <text evidence="9">The sequence shown here is derived from an EMBL/GenBank/DDBJ whole genome shotgun (WGS) entry which is preliminary data.</text>
</comment>
<keyword evidence="10" id="KW-1185">Reference proteome</keyword>
<dbReference type="PANTHER" id="PTHR34581:SF2">
    <property type="entry name" value="PTS SYSTEM N,N'-DIACETYLCHITOBIOSE-SPECIFIC EIIB COMPONENT"/>
    <property type="match status" value="1"/>
</dbReference>
<evidence type="ECO:0000256" key="3">
    <source>
        <dbReference type="ARBA" id="ARBA00022597"/>
    </source>
</evidence>
<organism evidence="9 10">
    <name type="scientific">Lactobacillus colini</name>
    <dbReference type="NCBI Taxonomy" id="1819254"/>
    <lineage>
        <taxon>Bacteria</taxon>
        <taxon>Bacillati</taxon>
        <taxon>Bacillota</taxon>
        <taxon>Bacilli</taxon>
        <taxon>Lactobacillales</taxon>
        <taxon>Lactobacillaceae</taxon>
        <taxon>Lactobacillus</taxon>
    </lineage>
</organism>
<keyword evidence="1" id="KW-0813">Transport</keyword>
<dbReference type="InterPro" id="IPR013012">
    <property type="entry name" value="PTS_EIIB_3"/>
</dbReference>
<feature type="domain" description="PTS EIIB type-3" evidence="8">
    <location>
        <begin position="3"/>
        <end position="104"/>
    </location>
</feature>
<reference evidence="9 10" key="1">
    <citation type="submission" date="2021-03" db="EMBL/GenBank/DDBJ databases">
        <title>Genomic Encyclopedia of Type Strains, Phase IV (KMG-IV): sequencing the most valuable type-strain genomes for metagenomic binning, comparative biology and taxonomic classification.</title>
        <authorList>
            <person name="Goeker M."/>
        </authorList>
    </citation>
    <scope>NUCLEOTIDE SEQUENCE [LARGE SCALE GENOMIC DNA]</scope>
    <source>
        <strain evidence="9 10">DSM 101872</strain>
    </source>
</reference>
<dbReference type="SUPFAM" id="SSF52794">
    <property type="entry name" value="PTS system IIB component-like"/>
    <property type="match status" value="1"/>
</dbReference>
<dbReference type="InterPro" id="IPR003501">
    <property type="entry name" value="PTS_EIIB_2/3"/>
</dbReference>
<keyword evidence="5" id="KW-0598">Phosphotransferase system</keyword>
<dbReference type="PROSITE" id="PS51100">
    <property type="entry name" value="PTS_EIIB_TYPE_3"/>
    <property type="match status" value="1"/>
</dbReference>
<evidence type="ECO:0000256" key="1">
    <source>
        <dbReference type="ARBA" id="ARBA00022448"/>
    </source>
</evidence>
<accession>A0ABS4MGX8</accession>
<evidence type="ECO:0000256" key="2">
    <source>
        <dbReference type="ARBA" id="ARBA00022553"/>
    </source>
</evidence>
<name>A0ABS4MGX8_9LACO</name>
<sequence length="104" mass="11588">MEEKKILLCCGMGMSSGFLATSARKAAKKEKLPYKIEARSEAEVEQYINSIDCLLVGPHYANKVPAFKEMAKETKTVIEVIPEDIYGSLDGKSLLKMIKKMLSE</sequence>
<evidence type="ECO:0000259" key="8">
    <source>
        <dbReference type="PROSITE" id="PS51100"/>
    </source>
</evidence>
<dbReference type="PANTHER" id="PTHR34581">
    <property type="entry name" value="PTS SYSTEM N,N'-DIACETYLCHITOBIOSE-SPECIFIC EIIB COMPONENT"/>
    <property type="match status" value="1"/>
</dbReference>
<evidence type="ECO:0000256" key="5">
    <source>
        <dbReference type="ARBA" id="ARBA00022683"/>
    </source>
</evidence>
<dbReference type="EMBL" id="JAGGLU010000022">
    <property type="protein sequence ID" value="MBP2058960.1"/>
    <property type="molecule type" value="Genomic_DNA"/>
</dbReference>
<dbReference type="CDD" id="cd05564">
    <property type="entry name" value="PTS_IIB_chitobiose_lichenan"/>
    <property type="match status" value="1"/>
</dbReference>
<protein>
    <submittedName>
        <fullName evidence="9">PTS system cellobiose-specific IIB component</fullName>
    </submittedName>
</protein>
<evidence type="ECO:0000313" key="9">
    <source>
        <dbReference type="EMBL" id="MBP2058960.1"/>
    </source>
</evidence>
<keyword evidence="4" id="KW-0808">Transferase</keyword>
<evidence type="ECO:0000256" key="4">
    <source>
        <dbReference type="ARBA" id="ARBA00022679"/>
    </source>
</evidence>
<evidence type="ECO:0000313" key="10">
    <source>
        <dbReference type="Proteomes" id="UP001519292"/>
    </source>
</evidence>
<evidence type="ECO:0000256" key="7">
    <source>
        <dbReference type="PROSITE-ProRule" id="PRU00423"/>
    </source>
</evidence>
<dbReference type="Pfam" id="PF02302">
    <property type="entry name" value="PTS_IIB"/>
    <property type="match status" value="1"/>
</dbReference>
<dbReference type="InterPro" id="IPR051819">
    <property type="entry name" value="PTS_sugar-specific_EIIB"/>
</dbReference>
<dbReference type="Proteomes" id="UP001519292">
    <property type="component" value="Unassembled WGS sequence"/>
</dbReference>
<keyword evidence="6" id="KW-0418">Kinase</keyword>
<gene>
    <name evidence="9" type="ORF">J2Z60_002151</name>
</gene>
<proteinExistence type="predicted"/>
<dbReference type="InterPro" id="IPR036095">
    <property type="entry name" value="PTS_EIIB-like_sf"/>
</dbReference>
<dbReference type="Gene3D" id="3.40.50.2300">
    <property type="match status" value="1"/>
</dbReference>
<evidence type="ECO:0000256" key="6">
    <source>
        <dbReference type="ARBA" id="ARBA00022777"/>
    </source>
</evidence>